<comment type="similarity">
    <text evidence="2">Belongs to the YkuD family.</text>
</comment>
<feature type="signal peptide" evidence="10">
    <location>
        <begin position="1"/>
        <end position="27"/>
    </location>
</feature>
<accession>A0A3N2R5U9</accession>
<evidence type="ECO:0000256" key="5">
    <source>
        <dbReference type="ARBA" id="ARBA00022801"/>
    </source>
</evidence>
<evidence type="ECO:0000256" key="2">
    <source>
        <dbReference type="ARBA" id="ARBA00005992"/>
    </source>
</evidence>
<evidence type="ECO:0000256" key="3">
    <source>
        <dbReference type="ARBA" id="ARBA00022676"/>
    </source>
</evidence>
<comment type="pathway">
    <text evidence="1 9">Cell wall biogenesis; peptidoglycan biosynthesis.</text>
</comment>
<dbReference type="GO" id="GO:0016757">
    <property type="term" value="F:glycosyltransferase activity"/>
    <property type="evidence" value="ECO:0007669"/>
    <property type="project" value="UniProtKB-KW"/>
</dbReference>
<dbReference type="GO" id="GO:0005576">
    <property type="term" value="C:extracellular region"/>
    <property type="evidence" value="ECO:0007669"/>
    <property type="project" value="TreeGrafter"/>
</dbReference>
<keyword evidence="13" id="KW-1185">Reference proteome</keyword>
<dbReference type="PROSITE" id="PS51318">
    <property type="entry name" value="TAT"/>
    <property type="match status" value="1"/>
</dbReference>
<feature type="chain" id="PRO_5018106642" evidence="10">
    <location>
        <begin position="28"/>
        <end position="190"/>
    </location>
</feature>
<keyword evidence="8 9" id="KW-0961">Cell wall biogenesis/degradation</keyword>
<evidence type="ECO:0000256" key="4">
    <source>
        <dbReference type="ARBA" id="ARBA00022679"/>
    </source>
</evidence>
<comment type="caution">
    <text evidence="12">The sequence shown here is derived from an EMBL/GenBank/DDBJ whole genome shotgun (WGS) entry which is preliminary data.</text>
</comment>
<name>A0A3N2R5U9_9RHOB</name>
<dbReference type="GO" id="GO:0071555">
    <property type="term" value="P:cell wall organization"/>
    <property type="evidence" value="ECO:0007669"/>
    <property type="project" value="UniProtKB-UniRule"/>
</dbReference>
<keyword evidence="3" id="KW-0328">Glycosyltransferase</keyword>
<dbReference type="AlphaFoldDB" id="A0A3N2R5U9"/>
<evidence type="ECO:0000256" key="7">
    <source>
        <dbReference type="ARBA" id="ARBA00022984"/>
    </source>
</evidence>
<dbReference type="PROSITE" id="PS52029">
    <property type="entry name" value="LD_TPASE"/>
    <property type="match status" value="1"/>
</dbReference>
<dbReference type="Proteomes" id="UP000268016">
    <property type="component" value="Unassembled WGS sequence"/>
</dbReference>
<evidence type="ECO:0000313" key="13">
    <source>
        <dbReference type="Proteomes" id="UP000268016"/>
    </source>
</evidence>
<evidence type="ECO:0000256" key="8">
    <source>
        <dbReference type="ARBA" id="ARBA00023316"/>
    </source>
</evidence>
<protein>
    <submittedName>
        <fullName evidence="12">L,D-transpeptidase</fullName>
    </submittedName>
</protein>
<evidence type="ECO:0000256" key="10">
    <source>
        <dbReference type="SAM" id="SignalP"/>
    </source>
</evidence>
<gene>
    <name evidence="12" type="ORF">EAT49_06040</name>
</gene>
<keyword evidence="4" id="KW-0808">Transferase</keyword>
<evidence type="ECO:0000256" key="6">
    <source>
        <dbReference type="ARBA" id="ARBA00022960"/>
    </source>
</evidence>
<dbReference type="GO" id="GO:0008360">
    <property type="term" value="P:regulation of cell shape"/>
    <property type="evidence" value="ECO:0007669"/>
    <property type="project" value="UniProtKB-UniRule"/>
</dbReference>
<evidence type="ECO:0000259" key="11">
    <source>
        <dbReference type="PROSITE" id="PS52029"/>
    </source>
</evidence>
<evidence type="ECO:0000256" key="1">
    <source>
        <dbReference type="ARBA" id="ARBA00004752"/>
    </source>
</evidence>
<dbReference type="InterPro" id="IPR038063">
    <property type="entry name" value="Transpep_catalytic_dom"/>
</dbReference>
<dbReference type="GO" id="GO:0071972">
    <property type="term" value="F:peptidoglycan L,D-transpeptidase activity"/>
    <property type="evidence" value="ECO:0007669"/>
    <property type="project" value="TreeGrafter"/>
</dbReference>
<dbReference type="InterPro" id="IPR006311">
    <property type="entry name" value="TAT_signal"/>
</dbReference>
<organism evidence="12 13">
    <name type="scientific">Histidinibacterium lentulum</name>
    <dbReference type="NCBI Taxonomy" id="2480588"/>
    <lineage>
        <taxon>Bacteria</taxon>
        <taxon>Pseudomonadati</taxon>
        <taxon>Pseudomonadota</taxon>
        <taxon>Alphaproteobacteria</taxon>
        <taxon>Rhodobacterales</taxon>
        <taxon>Paracoccaceae</taxon>
        <taxon>Histidinibacterium</taxon>
    </lineage>
</organism>
<feature type="domain" description="L,D-TPase catalytic" evidence="11">
    <location>
        <begin position="50"/>
        <end position="190"/>
    </location>
</feature>
<keyword evidence="5" id="KW-0378">Hydrolase</keyword>
<dbReference type="SUPFAM" id="SSF141523">
    <property type="entry name" value="L,D-transpeptidase catalytic domain-like"/>
    <property type="match status" value="1"/>
</dbReference>
<dbReference type="InterPro" id="IPR005490">
    <property type="entry name" value="LD_TPept_cat_dom"/>
</dbReference>
<keyword evidence="10" id="KW-0732">Signal</keyword>
<dbReference type="Gene3D" id="2.40.440.10">
    <property type="entry name" value="L,D-transpeptidase catalytic domain-like"/>
    <property type="match status" value="1"/>
</dbReference>
<dbReference type="EMBL" id="RDRB01000003">
    <property type="protein sequence ID" value="ROU02862.1"/>
    <property type="molecule type" value="Genomic_DNA"/>
</dbReference>
<evidence type="ECO:0000256" key="9">
    <source>
        <dbReference type="PROSITE-ProRule" id="PRU01373"/>
    </source>
</evidence>
<sequence length="190" mass="20852">MQNRRSFIATALASGAAVALGPAAATAQTEAFPREMMPRMFKLAEPLPPGTIHVFPNEFSLYWSLPEGDGTVIRYAVRIARDGLYESGTFTVGAKKEWPSWRPTDEMIEREPHNYAQYADGMPGGPDNPLGARALYLFQPGRGDTFLRIHGVPNPRTIGRSVSNGCVGMVNSHIVHLYDQVPLNTVVNLL</sequence>
<dbReference type="Pfam" id="PF03734">
    <property type="entry name" value="YkuD"/>
    <property type="match status" value="1"/>
</dbReference>
<dbReference type="PANTHER" id="PTHR30582:SF24">
    <property type="entry name" value="L,D-TRANSPEPTIDASE ERFK_SRFK-RELATED"/>
    <property type="match status" value="1"/>
</dbReference>
<dbReference type="GO" id="GO:0018104">
    <property type="term" value="P:peptidoglycan-protein cross-linking"/>
    <property type="evidence" value="ECO:0007669"/>
    <property type="project" value="TreeGrafter"/>
</dbReference>
<dbReference type="UniPathway" id="UPA00219"/>
<proteinExistence type="inferred from homology"/>
<dbReference type="PANTHER" id="PTHR30582">
    <property type="entry name" value="L,D-TRANSPEPTIDASE"/>
    <property type="match status" value="1"/>
</dbReference>
<dbReference type="OrthoDB" id="9795305at2"/>
<keyword evidence="7 9" id="KW-0573">Peptidoglycan synthesis</keyword>
<feature type="active site" description="Nucleophile" evidence="9">
    <location>
        <position position="166"/>
    </location>
</feature>
<feature type="active site" description="Proton donor/acceptor" evidence="9">
    <location>
        <position position="150"/>
    </location>
</feature>
<keyword evidence="6 9" id="KW-0133">Cell shape</keyword>
<reference evidence="12 13" key="1">
    <citation type="submission" date="2018-10" db="EMBL/GenBank/DDBJ databases">
        <title>Histidinibacterium lentulum gen. nov., sp. nov., a marine bacterium from the culture broth of Picochlorum sp. 122.</title>
        <authorList>
            <person name="Wang G."/>
        </authorList>
    </citation>
    <scope>NUCLEOTIDE SEQUENCE [LARGE SCALE GENOMIC DNA]</scope>
    <source>
        <strain evidence="12 13">B17</strain>
    </source>
</reference>
<dbReference type="CDD" id="cd16913">
    <property type="entry name" value="YkuD_like"/>
    <property type="match status" value="1"/>
</dbReference>
<evidence type="ECO:0000313" key="12">
    <source>
        <dbReference type="EMBL" id="ROU02862.1"/>
    </source>
</evidence>
<dbReference type="RefSeq" id="WP_123641411.1">
    <property type="nucleotide sequence ID" value="NZ_ML119083.1"/>
</dbReference>
<dbReference type="InterPro" id="IPR050979">
    <property type="entry name" value="LD-transpeptidase"/>
</dbReference>